<evidence type="ECO:0000313" key="3">
    <source>
        <dbReference type="Proteomes" id="UP001597497"/>
    </source>
</evidence>
<proteinExistence type="predicted"/>
<protein>
    <submittedName>
        <fullName evidence="2">IS3 family transposase</fullName>
    </submittedName>
</protein>
<dbReference type="Pfam" id="PF13333">
    <property type="entry name" value="rve_2"/>
    <property type="match status" value="1"/>
</dbReference>
<dbReference type="InterPro" id="IPR001584">
    <property type="entry name" value="Integrase_cat-core"/>
</dbReference>
<sequence length="78" mass="9175">MLCRTVSLSLVPSSSFILFHVRVFFDCIFIVALHFQNLHHLELELCGYVNWFNKYRIHGTLGYMTPVQYRQAALKKIV</sequence>
<feature type="domain" description="Integrase catalytic" evidence="1">
    <location>
        <begin position="32"/>
        <end position="74"/>
    </location>
</feature>
<comment type="caution">
    <text evidence="2">The sequence shown here is derived from an EMBL/GenBank/DDBJ whole genome shotgun (WGS) entry which is preliminary data.</text>
</comment>
<reference evidence="3" key="1">
    <citation type="journal article" date="2019" name="Int. J. Syst. Evol. Microbiol.">
        <title>The Global Catalogue of Microorganisms (GCM) 10K type strain sequencing project: providing services to taxonomists for standard genome sequencing and annotation.</title>
        <authorList>
            <consortium name="The Broad Institute Genomics Platform"/>
            <consortium name="The Broad Institute Genome Sequencing Center for Infectious Disease"/>
            <person name="Wu L."/>
            <person name="Ma J."/>
        </authorList>
    </citation>
    <scope>NUCLEOTIDE SEQUENCE [LARGE SCALE GENOMIC DNA]</scope>
    <source>
        <strain evidence="3">KCTC 33676</strain>
    </source>
</reference>
<evidence type="ECO:0000313" key="2">
    <source>
        <dbReference type="EMBL" id="MFD2672959.1"/>
    </source>
</evidence>
<gene>
    <name evidence="2" type="ORF">ACFSUC_15425</name>
</gene>
<name>A0ABW5REY2_9BACL</name>
<accession>A0ABW5REY2</accession>
<organism evidence="2 3">
    <name type="scientific">Marinicrinis sediminis</name>
    <dbReference type="NCBI Taxonomy" id="1652465"/>
    <lineage>
        <taxon>Bacteria</taxon>
        <taxon>Bacillati</taxon>
        <taxon>Bacillota</taxon>
        <taxon>Bacilli</taxon>
        <taxon>Bacillales</taxon>
        <taxon>Paenibacillaceae</taxon>
    </lineage>
</organism>
<dbReference type="EMBL" id="JBHUMM010000043">
    <property type="protein sequence ID" value="MFD2672959.1"/>
    <property type="molecule type" value="Genomic_DNA"/>
</dbReference>
<keyword evidence="3" id="KW-1185">Reference proteome</keyword>
<dbReference type="Proteomes" id="UP001597497">
    <property type="component" value="Unassembled WGS sequence"/>
</dbReference>
<evidence type="ECO:0000259" key="1">
    <source>
        <dbReference type="Pfam" id="PF13333"/>
    </source>
</evidence>
<dbReference type="RefSeq" id="WP_379930518.1">
    <property type="nucleotide sequence ID" value="NZ_JBHUMM010000043.1"/>
</dbReference>